<proteinExistence type="predicted"/>
<evidence type="ECO:0000313" key="2">
    <source>
        <dbReference type="Proteomes" id="UP001153332"/>
    </source>
</evidence>
<sequence>MDDSASRSALGVMVPLGTLYDGRKDQFVATSLFKAGYQMTQSGATTTINPLDTASIVRIVSGDGYQTKLDCLDISPDQGASIIAGLVKPKGSGVYFSDAMRSNNILQAAVVHKVTVMQEKLHIMRVQPLTSIDISVLAKQEATHFVTGLEWGIRSIIAIKHQLTAHADRTAVEAQFNTEVEDFKSAVEKFQQGDEVGRRLLSSATLPLEIVTYSDVFESSGVLMKDLREAYDHITMIPLHIEQEYLKKGRVLMYKLLPLSMIGLFLEAESVIGSPYVAVSAESTRKFVSLFDEFVTYNRELSDYYDFISLNRPMCSAQHLQEIHMRLRKLQRARRQMEERYAETLLKVRSGKAQVDQLESLYRSCSQGENSPSVIAFVAAEQRTKIEFAISATRKGAIYVESKEAAMRLMKGGKAGIIFYSQSAMKDHGTWQANKDLFEEMLNDREPDTIYIVADLDPTVQELPRSYLSVYENGTEVSENILDRRRWMAESCLARYDISTLETHDIQRPIKRRFIVIPCPNPHCDGGHAYKWFCYLCSAPIEFGFTDRYLYCDCGRSLYSNYDFKCNQSSHGPEFERYDQQELLSLLEGLAPSDNVNILILGETGVGKSTFINAFVNYLTFESLDDAKAADQFHSVIPCSFSTQIMNRDSPDGEIKQIKIQVGVREDEKDGSKGASATQQTTVYPVTIGDRTIRLVDTPGIGDTRGIQYDKKNMADILATLSSYDELHGILILLKSNNSRLTVTFNFCMKELLTHLHRSAARNVAFGFTNTRISNYTPGDTFGPLSALLEDHSDIGLHLNTHTTYCFDSESFRYLAAFKQGVLMENGDDFRRSWQHSREETLKLVNYFKTKPPYRVQSTISLNGTRRLILDLTKPMADISNLIRKNIAMSNDKIAELRDVCITMENLRRCVNLQIINLRTRQLDEPRTVCKASRCIELKDDGSGEYKKATIYKSHCHPVCSLKNIRADQVAHPELIHCSAFNGHNHCQKCGHHWQSHLHVLYELEEYMTTVTDVEVERQLRKNAHDVALRQTAIKKLNSLIEEYKAEHEMIQDTAARFALFLKQHSITPYNDAKLAYLEMRIREEEAKVRIGGNRTDLDTFMNDRAHYEKYVEVLTRMNDKYSSRYLALNEVDVARNVEELYDLKHFGKNLQSVKNTVSSAHQSTYRERPYRIKIGGRYSEPKALPYSSPDGDAHPSPIIQPTTSPKKTDATPSQRNHSSQPSTSKHGLRNVVPPVSPLTGSRK</sequence>
<evidence type="ECO:0000313" key="1">
    <source>
        <dbReference type="EMBL" id="KAJ8130220.1"/>
    </source>
</evidence>
<keyword evidence="2" id="KW-1185">Reference proteome</keyword>
<dbReference type="Proteomes" id="UP001153332">
    <property type="component" value="Unassembled WGS sequence"/>
</dbReference>
<gene>
    <name evidence="1" type="ORF">O1611_g3412</name>
</gene>
<reference evidence="1" key="1">
    <citation type="submission" date="2022-12" db="EMBL/GenBank/DDBJ databases">
        <title>Genome Sequence of Lasiodiplodia mahajangana.</title>
        <authorList>
            <person name="Buettner E."/>
        </authorList>
    </citation>
    <scope>NUCLEOTIDE SEQUENCE</scope>
    <source>
        <strain evidence="1">VT137</strain>
    </source>
</reference>
<comment type="caution">
    <text evidence="1">The sequence shown here is derived from an EMBL/GenBank/DDBJ whole genome shotgun (WGS) entry which is preliminary data.</text>
</comment>
<protein>
    <submittedName>
        <fullName evidence="1">Uncharacterized protein</fullName>
    </submittedName>
</protein>
<name>A0ACC2JRV7_9PEZI</name>
<accession>A0ACC2JRV7</accession>
<dbReference type="EMBL" id="JAPUUL010000551">
    <property type="protein sequence ID" value="KAJ8130220.1"/>
    <property type="molecule type" value="Genomic_DNA"/>
</dbReference>
<organism evidence="1 2">
    <name type="scientific">Lasiodiplodia mahajangana</name>
    <dbReference type="NCBI Taxonomy" id="1108764"/>
    <lineage>
        <taxon>Eukaryota</taxon>
        <taxon>Fungi</taxon>
        <taxon>Dikarya</taxon>
        <taxon>Ascomycota</taxon>
        <taxon>Pezizomycotina</taxon>
        <taxon>Dothideomycetes</taxon>
        <taxon>Dothideomycetes incertae sedis</taxon>
        <taxon>Botryosphaeriales</taxon>
        <taxon>Botryosphaeriaceae</taxon>
        <taxon>Lasiodiplodia</taxon>
    </lineage>
</organism>